<accession>A0A1H6Y7I0</accession>
<sequence>MKILIEGEDYLIDQLTTVFDDPKFYNQNANNGRIISVGYYHSFEKKELIYMLPKVFMKDNQETVFGISKDELYNFENNETFKHNEEYKWIRQLLVYFYNSLTEYKRRIKNTSIVESSLAFELNTNLGNEEYSYLDLLLTFVNFYKKNKTTILYKHIEYKSNQAKKPKWEKTIRKSLPILDSKSMPIYIEIKNKKKVINSEEELLIYFFSILNKFNIEHQLHLKIDTSYTLIKGNKFEQLEKNGLSKLRKIKHRYFSDTLRRMYVLCEMYFSKTDTSSSKKKKEEFISVRNYNIVFEDMVDKLFSDKLDENKEVNSVSLDELKYNDDGKIIDHIFDYQSLIDTSDIFYIGDSKYYKSGNEANKLSKYKQFTYAKNIIQFNIDLLNDNQVYKDNIKYRDEITEGYNISPNFFIYGYIKDYKNFDDNKLKPKNEEPVKSYHYQNRLFDRDTLFVHQYEINFLYVLKSYSTFNDSKIIEFRDTTKKEFRNKFINFFNNPESSKFKLFSKEVDSQEAKNLVENNFKLLNGKCYYSSENKLIIAKYENDDSLDNLINSNQFEIEKLIVSK</sequence>
<proteinExistence type="predicted"/>
<evidence type="ECO:0000313" key="1">
    <source>
        <dbReference type="EMBL" id="SEJ34987.1"/>
    </source>
</evidence>
<name>A0A1H6Y7I0_9FLAO</name>
<keyword evidence="2" id="KW-1185">Reference proteome</keyword>
<protein>
    <recommendedName>
        <fullName evidence="3">LlaJI restriction endonuclease</fullName>
    </recommendedName>
</protein>
<dbReference type="AlphaFoldDB" id="A0A1H6Y7I0"/>
<evidence type="ECO:0000313" key="2">
    <source>
        <dbReference type="Proteomes" id="UP000199702"/>
    </source>
</evidence>
<gene>
    <name evidence="1" type="ORF">SAMN05660918_0090</name>
</gene>
<organism evidence="1 2">
    <name type="scientific">Flavobacterium terrigena</name>
    <dbReference type="NCBI Taxonomy" id="402734"/>
    <lineage>
        <taxon>Bacteria</taxon>
        <taxon>Pseudomonadati</taxon>
        <taxon>Bacteroidota</taxon>
        <taxon>Flavobacteriia</taxon>
        <taxon>Flavobacteriales</taxon>
        <taxon>Flavobacteriaceae</taxon>
        <taxon>Flavobacterium</taxon>
    </lineage>
</organism>
<dbReference type="EMBL" id="FNYA01000011">
    <property type="protein sequence ID" value="SEJ34987.1"/>
    <property type="molecule type" value="Genomic_DNA"/>
</dbReference>
<dbReference type="Proteomes" id="UP000199702">
    <property type="component" value="Unassembled WGS sequence"/>
</dbReference>
<dbReference type="STRING" id="402734.SAMN05660918_0090"/>
<dbReference type="OrthoDB" id="922993at2"/>
<reference evidence="2" key="1">
    <citation type="submission" date="2016-10" db="EMBL/GenBank/DDBJ databases">
        <authorList>
            <person name="Varghese N."/>
            <person name="Submissions S."/>
        </authorList>
    </citation>
    <scope>NUCLEOTIDE SEQUENCE [LARGE SCALE GENOMIC DNA]</scope>
    <source>
        <strain evidence="2">DSM 17934</strain>
    </source>
</reference>
<evidence type="ECO:0008006" key="3">
    <source>
        <dbReference type="Google" id="ProtNLM"/>
    </source>
</evidence>
<dbReference type="RefSeq" id="WP_091315853.1">
    <property type="nucleotide sequence ID" value="NZ_CBCSJU010000004.1"/>
</dbReference>